<dbReference type="Proteomes" id="UP001529423">
    <property type="component" value="Unassembled WGS sequence"/>
</dbReference>
<protein>
    <submittedName>
        <fullName evidence="6">Sigma-70 family RNA polymerase sigma factor</fullName>
    </submittedName>
</protein>
<dbReference type="EMBL" id="JAUDEO010000045">
    <property type="protein sequence ID" value="MDM8334403.1"/>
    <property type="molecule type" value="Genomic_DNA"/>
</dbReference>
<gene>
    <name evidence="6" type="ORF">QUW46_07450</name>
</gene>
<keyword evidence="4" id="KW-0804">Transcription</keyword>
<dbReference type="Pfam" id="PF08281">
    <property type="entry name" value="Sigma70_r4_2"/>
    <property type="match status" value="1"/>
</dbReference>
<feature type="domain" description="RNA polymerase sigma factor 70 region 4 type 2" evidence="5">
    <location>
        <begin position="148"/>
        <end position="186"/>
    </location>
</feature>
<evidence type="ECO:0000313" key="6">
    <source>
        <dbReference type="EMBL" id="MDM8334403.1"/>
    </source>
</evidence>
<dbReference type="PANTHER" id="PTHR43133">
    <property type="entry name" value="RNA POLYMERASE ECF-TYPE SIGMA FACTO"/>
    <property type="match status" value="1"/>
</dbReference>
<evidence type="ECO:0000256" key="3">
    <source>
        <dbReference type="ARBA" id="ARBA00023125"/>
    </source>
</evidence>
<name>A0ABT7VNV1_9LACO</name>
<dbReference type="InterPro" id="IPR039425">
    <property type="entry name" value="RNA_pol_sigma-70-like"/>
</dbReference>
<reference evidence="6 7" key="2">
    <citation type="submission" date="2023-06" db="EMBL/GenBank/DDBJ databases">
        <title>Identification and characterization of horizontal gene transfer across gut microbiota members of farm animals based on homology search.</title>
        <authorList>
            <person name="Schwarzerova J."/>
            <person name="Nykrynova M."/>
            <person name="Jureckova K."/>
            <person name="Cejkova D."/>
            <person name="Rychlik I."/>
        </authorList>
    </citation>
    <scope>NUCLEOTIDE SEQUENCE [LARGE SCALE GENOMIC DNA]</scope>
    <source>
        <strain evidence="6 7">105_WCHN</strain>
    </source>
</reference>
<dbReference type="InterPro" id="IPR014284">
    <property type="entry name" value="RNA_pol_sigma-70_dom"/>
</dbReference>
<evidence type="ECO:0000259" key="5">
    <source>
        <dbReference type="Pfam" id="PF08281"/>
    </source>
</evidence>
<dbReference type="NCBIfam" id="TIGR02937">
    <property type="entry name" value="sigma70-ECF"/>
    <property type="match status" value="1"/>
</dbReference>
<keyword evidence="2" id="KW-0731">Sigma factor</keyword>
<reference evidence="7" key="1">
    <citation type="submission" date="2023-06" db="EMBL/GenBank/DDBJ databases">
        <title>Identification and characterization of horizontal gene transfer across gut microbiota members of farm animals based on homology search.</title>
        <authorList>
            <person name="Zeman M."/>
            <person name="Kubasova T."/>
            <person name="Jahodarova E."/>
            <person name="Nykrynova M."/>
            <person name="Rychlik I."/>
        </authorList>
    </citation>
    <scope>NUCLEOTIDE SEQUENCE [LARGE SCALE GENOMIC DNA]</scope>
    <source>
        <strain evidence="7">105_WCHN</strain>
    </source>
</reference>
<sequence length="192" mass="22545">MRLDHEKGNDKEKTLQVERQGVDEQEFVELFRRYYPLVRKLWQQFFVPELELADWEQESRMVMIKVMRSYRGTTTGQFSGFLKQSLINRILDLYRARQANKRIPAGLVAPMTDDYNETLCDYRSCRPEEVTFCQYSVQELLEECSSFEREVLICVHQGYSTTEAASQLGCSKRKVQSALSRARTKLLHILAQ</sequence>
<evidence type="ECO:0000313" key="7">
    <source>
        <dbReference type="Proteomes" id="UP001529423"/>
    </source>
</evidence>
<dbReference type="PANTHER" id="PTHR43133:SF8">
    <property type="entry name" value="RNA POLYMERASE SIGMA FACTOR HI_1459-RELATED"/>
    <property type="match status" value="1"/>
</dbReference>
<proteinExistence type="predicted"/>
<evidence type="ECO:0000256" key="4">
    <source>
        <dbReference type="ARBA" id="ARBA00023163"/>
    </source>
</evidence>
<reference evidence="6 7" key="3">
    <citation type="submission" date="2023-06" db="EMBL/GenBank/DDBJ databases">
        <authorList>
            <person name="Zeman M."/>
            <person name="Kubasova T."/>
            <person name="Jahodarova E."/>
            <person name="Nykrynova M."/>
            <person name="Rychlik I."/>
        </authorList>
    </citation>
    <scope>NUCLEOTIDE SEQUENCE [LARGE SCALE GENOMIC DNA]</scope>
    <source>
        <strain evidence="6 7">105_WCHN</strain>
    </source>
</reference>
<evidence type="ECO:0000256" key="2">
    <source>
        <dbReference type="ARBA" id="ARBA00023082"/>
    </source>
</evidence>
<accession>A0ABT7VNV1</accession>
<keyword evidence="7" id="KW-1185">Reference proteome</keyword>
<keyword evidence="1" id="KW-0805">Transcription regulation</keyword>
<comment type="caution">
    <text evidence="6">The sequence shown here is derived from an EMBL/GenBank/DDBJ whole genome shotgun (WGS) entry which is preliminary data.</text>
</comment>
<organism evidence="6 7">
    <name type="scientific">Limosilactobacillus panis</name>
    <dbReference type="NCBI Taxonomy" id="47493"/>
    <lineage>
        <taxon>Bacteria</taxon>
        <taxon>Bacillati</taxon>
        <taxon>Bacillota</taxon>
        <taxon>Bacilli</taxon>
        <taxon>Lactobacillales</taxon>
        <taxon>Lactobacillaceae</taxon>
        <taxon>Limosilactobacillus</taxon>
    </lineage>
</organism>
<dbReference type="InterPro" id="IPR013249">
    <property type="entry name" value="RNA_pol_sigma70_r4_t2"/>
</dbReference>
<evidence type="ECO:0000256" key="1">
    <source>
        <dbReference type="ARBA" id="ARBA00023015"/>
    </source>
</evidence>
<keyword evidence="3" id="KW-0238">DNA-binding</keyword>
<dbReference type="RefSeq" id="WP_289560898.1">
    <property type="nucleotide sequence ID" value="NZ_JAUDEO010000045.1"/>
</dbReference>